<dbReference type="OMA" id="CESYKAS"/>
<comment type="similarity">
    <text evidence="1">Belongs to the serpin family.</text>
</comment>
<dbReference type="SUPFAM" id="SSF56574">
    <property type="entry name" value="Serpins"/>
    <property type="match status" value="1"/>
</dbReference>
<dbReference type="AlphaFoldDB" id="A0A2P6Q606"/>
<evidence type="ECO:0000256" key="1">
    <source>
        <dbReference type="ARBA" id="ARBA00009500"/>
    </source>
</evidence>
<dbReference type="Pfam" id="PF00079">
    <property type="entry name" value="Serpin"/>
    <property type="match status" value="1"/>
</dbReference>
<sequence>MSFDHLNSVAYHLITSVLADGSAKGGSCLNLANGLWTDESKPLEDSYQEVVCESYKASLKQVDFKANPGKVRVEVNSWEKKETKGLITEILPLNSVTNETGRIFANALYFNASWRESYRFHEPYTKEKDHEFHLLNGDSVKGVPFMTT</sequence>
<dbReference type="PANTHER" id="PTHR11461:SF211">
    <property type="entry name" value="GH10112P-RELATED"/>
    <property type="match status" value="1"/>
</dbReference>
<proteinExistence type="inferred from homology"/>
<organism evidence="3 4">
    <name type="scientific">Rosa chinensis</name>
    <name type="common">China rose</name>
    <dbReference type="NCBI Taxonomy" id="74649"/>
    <lineage>
        <taxon>Eukaryota</taxon>
        <taxon>Viridiplantae</taxon>
        <taxon>Streptophyta</taxon>
        <taxon>Embryophyta</taxon>
        <taxon>Tracheophyta</taxon>
        <taxon>Spermatophyta</taxon>
        <taxon>Magnoliopsida</taxon>
        <taxon>eudicotyledons</taxon>
        <taxon>Gunneridae</taxon>
        <taxon>Pentapetalae</taxon>
        <taxon>rosids</taxon>
        <taxon>fabids</taxon>
        <taxon>Rosales</taxon>
        <taxon>Rosaceae</taxon>
        <taxon>Rosoideae</taxon>
        <taxon>Rosoideae incertae sedis</taxon>
        <taxon>Rosa</taxon>
    </lineage>
</organism>
<dbReference type="InterPro" id="IPR036186">
    <property type="entry name" value="Serpin_sf"/>
</dbReference>
<dbReference type="InterPro" id="IPR023796">
    <property type="entry name" value="Serpin_dom"/>
</dbReference>
<dbReference type="STRING" id="74649.A0A2P6Q606"/>
<dbReference type="Proteomes" id="UP000238479">
    <property type="component" value="Chromosome 5"/>
</dbReference>
<accession>A0A2P6Q606</accession>
<dbReference type="GO" id="GO:0005615">
    <property type="term" value="C:extracellular space"/>
    <property type="evidence" value="ECO:0007669"/>
    <property type="project" value="InterPro"/>
</dbReference>
<feature type="domain" description="Serpin" evidence="2">
    <location>
        <begin position="12"/>
        <end position="147"/>
    </location>
</feature>
<dbReference type="InterPro" id="IPR000215">
    <property type="entry name" value="Serpin_fam"/>
</dbReference>
<keyword evidence="4" id="KW-1185">Reference proteome</keyword>
<evidence type="ECO:0000259" key="2">
    <source>
        <dbReference type="Pfam" id="PF00079"/>
    </source>
</evidence>
<dbReference type="PANTHER" id="PTHR11461">
    <property type="entry name" value="SERINE PROTEASE INHIBITOR, SERPIN"/>
    <property type="match status" value="1"/>
</dbReference>
<dbReference type="EMBL" id="PDCK01000043">
    <property type="protein sequence ID" value="PRQ29594.1"/>
    <property type="molecule type" value="Genomic_DNA"/>
</dbReference>
<dbReference type="Gene3D" id="3.30.497.10">
    <property type="entry name" value="Antithrombin, subunit I, domain 2"/>
    <property type="match status" value="1"/>
</dbReference>
<dbReference type="GO" id="GO:0004867">
    <property type="term" value="F:serine-type endopeptidase inhibitor activity"/>
    <property type="evidence" value="ECO:0007669"/>
    <property type="project" value="InterPro"/>
</dbReference>
<dbReference type="InterPro" id="IPR042178">
    <property type="entry name" value="Serpin_sf_1"/>
</dbReference>
<evidence type="ECO:0000313" key="4">
    <source>
        <dbReference type="Proteomes" id="UP000238479"/>
    </source>
</evidence>
<protein>
    <submittedName>
        <fullName evidence="3">Putative Serpin family protein</fullName>
    </submittedName>
</protein>
<evidence type="ECO:0000313" key="3">
    <source>
        <dbReference type="EMBL" id="PRQ29594.1"/>
    </source>
</evidence>
<dbReference type="Gramene" id="PRQ29594">
    <property type="protein sequence ID" value="PRQ29594"/>
    <property type="gene ID" value="RchiOBHm_Chr5g0015521"/>
</dbReference>
<gene>
    <name evidence="3" type="ORF">RchiOBHm_Chr5g0015521</name>
</gene>
<reference evidence="3 4" key="1">
    <citation type="journal article" date="2018" name="Nat. Genet.">
        <title>The Rosa genome provides new insights in the design of modern roses.</title>
        <authorList>
            <person name="Bendahmane M."/>
        </authorList>
    </citation>
    <scope>NUCLEOTIDE SEQUENCE [LARGE SCALE GENOMIC DNA]</scope>
    <source>
        <strain evidence="4">cv. Old Blush</strain>
    </source>
</reference>
<comment type="caution">
    <text evidence="3">The sequence shown here is derived from an EMBL/GenBank/DDBJ whole genome shotgun (WGS) entry which is preliminary data.</text>
</comment>
<name>A0A2P6Q606_ROSCH</name>